<feature type="transmembrane region" description="Helical" evidence="1">
    <location>
        <begin position="220"/>
        <end position="239"/>
    </location>
</feature>
<keyword evidence="3" id="KW-1185">Reference proteome</keyword>
<feature type="transmembrane region" description="Helical" evidence="1">
    <location>
        <begin position="162"/>
        <end position="182"/>
    </location>
</feature>
<dbReference type="Proteomes" id="UP000184076">
    <property type="component" value="Unassembled WGS sequence"/>
</dbReference>
<reference evidence="3" key="1">
    <citation type="submission" date="2016-11" db="EMBL/GenBank/DDBJ databases">
        <authorList>
            <person name="Varghese N."/>
            <person name="Submissions S."/>
        </authorList>
    </citation>
    <scope>NUCLEOTIDE SEQUENCE [LARGE SCALE GENOMIC DNA]</scope>
    <source>
        <strain evidence="3">DSM 9756</strain>
    </source>
</reference>
<feature type="transmembrane region" description="Helical" evidence="1">
    <location>
        <begin position="68"/>
        <end position="95"/>
    </location>
</feature>
<gene>
    <name evidence="2" type="ORF">SAMN02745206_03125</name>
</gene>
<protein>
    <recommendedName>
        <fullName evidence="4">NnrS protein</fullName>
    </recommendedName>
</protein>
<sequence>MSRPLKWTLFVLMSSALAFGFLDRWWPGGPDALPFERLHIFLFNLCAGGTILVYHTEGAGRMTRRTAAFLFLSLVYALAAFLSHYGLCVAVAWILSVLVEGLRQRTFGVLPLEFFDFRVRVTRKFHQASLLCLGIGLLLSGVVILNNQFYHWVSWPRLDLRSFFLGFSFPLSLITMSVMFRLIREQLTPTVRVLKNVAFWTVNLGVILFFAFIIFDHFGLQLVVSSVLTLCVLLIFALYARLGLPEQQKNFLTSGICFLLFTAVTGIAYIALHYAGRYSPQTDAFLLRLHALVSLYGWNLSGLAVLCRYDDFPIRLHSQKLIAAHWLTVAVLAPLGYTAMPAAPLAWIGFTVVVHAILFSRPGAGRYDEAKAA</sequence>
<proteinExistence type="predicted"/>
<dbReference type="AlphaFoldDB" id="A0A1M5GG02"/>
<dbReference type="STRING" id="1121391.SAMN02745206_03125"/>
<evidence type="ECO:0000313" key="2">
    <source>
        <dbReference type="EMBL" id="SHG02647.1"/>
    </source>
</evidence>
<accession>A0A1M5GG02</accession>
<evidence type="ECO:0000313" key="3">
    <source>
        <dbReference type="Proteomes" id="UP000184076"/>
    </source>
</evidence>
<keyword evidence="1" id="KW-1133">Transmembrane helix</keyword>
<keyword evidence="1" id="KW-0472">Membrane</keyword>
<dbReference type="RefSeq" id="WP_073041104.1">
    <property type="nucleotide sequence ID" value="NZ_FQVB01000037.1"/>
</dbReference>
<keyword evidence="1" id="KW-0812">Transmembrane</keyword>
<feature type="transmembrane region" description="Helical" evidence="1">
    <location>
        <begin position="251"/>
        <end position="275"/>
    </location>
</feature>
<evidence type="ECO:0000256" key="1">
    <source>
        <dbReference type="SAM" id="Phobius"/>
    </source>
</evidence>
<organism evidence="2 3">
    <name type="scientific">Desulfacinum infernum DSM 9756</name>
    <dbReference type="NCBI Taxonomy" id="1121391"/>
    <lineage>
        <taxon>Bacteria</taxon>
        <taxon>Pseudomonadati</taxon>
        <taxon>Thermodesulfobacteriota</taxon>
        <taxon>Syntrophobacteria</taxon>
        <taxon>Syntrophobacterales</taxon>
        <taxon>Syntrophobacteraceae</taxon>
        <taxon>Desulfacinum</taxon>
    </lineage>
</organism>
<feature type="transmembrane region" description="Helical" evidence="1">
    <location>
        <begin position="128"/>
        <end position="150"/>
    </location>
</feature>
<dbReference type="OrthoDB" id="5412242at2"/>
<evidence type="ECO:0008006" key="4">
    <source>
        <dbReference type="Google" id="ProtNLM"/>
    </source>
</evidence>
<feature type="transmembrane region" description="Helical" evidence="1">
    <location>
        <begin position="194"/>
        <end position="214"/>
    </location>
</feature>
<feature type="transmembrane region" description="Helical" evidence="1">
    <location>
        <begin position="287"/>
        <end position="309"/>
    </location>
</feature>
<feature type="transmembrane region" description="Helical" evidence="1">
    <location>
        <begin position="6"/>
        <end position="26"/>
    </location>
</feature>
<feature type="transmembrane region" description="Helical" evidence="1">
    <location>
        <begin position="321"/>
        <end position="339"/>
    </location>
</feature>
<dbReference type="EMBL" id="FQVB01000037">
    <property type="protein sequence ID" value="SHG02647.1"/>
    <property type="molecule type" value="Genomic_DNA"/>
</dbReference>
<name>A0A1M5GG02_9BACT</name>